<sequence>MKYSSGLHTASFPSAPLITSQHPRFHSHCTALRSQSGSPLGHHNTRLAHSPGGLRRPPLSATCCPSPVSS</sequence>
<comment type="caution">
    <text evidence="2">The sequence shown here is derived from an EMBL/GenBank/DDBJ whole genome shotgun (WGS) entry which is preliminary data.</text>
</comment>
<name>A0A5B7HXD1_PORTR</name>
<dbReference type="Proteomes" id="UP000324222">
    <property type="component" value="Unassembled WGS sequence"/>
</dbReference>
<dbReference type="EMBL" id="VSRR010038826">
    <property type="protein sequence ID" value="MPC74386.1"/>
    <property type="molecule type" value="Genomic_DNA"/>
</dbReference>
<evidence type="ECO:0000256" key="1">
    <source>
        <dbReference type="SAM" id="MobiDB-lite"/>
    </source>
</evidence>
<evidence type="ECO:0000313" key="3">
    <source>
        <dbReference type="Proteomes" id="UP000324222"/>
    </source>
</evidence>
<gene>
    <name evidence="2" type="ORF">E2C01_068744</name>
</gene>
<dbReference type="AlphaFoldDB" id="A0A5B7HXD1"/>
<organism evidence="2 3">
    <name type="scientific">Portunus trituberculatus</name>
    <name type="common">Swimming crab</name>
    <name type="synonym">Neptunus trituberculatus</name>
    <dbReference type="NCBI Taxonomy" id="210409"/>
    <lineage>
        <taxon>Eukaryota</taxon>
        <taxon>Metazoa</taxon>
        <taxon>Ecdysozoa</taxon>
        <taxon>Arthropoda</taxon>
        <taxon>Crustacea</taxon>
        <taxon>Multicrustacea</taxon>
        <taxon>Malacostraca</taxon>
        <taxon>Eumalacostraca</taxon>
        <taxon>Eucarida</taxon>
        <taxon>Decapoda</taxon>
        <taxon>Pleocyemata</taxon>
        <taxon>Brachyura</taxon>
        <taxon>Eubrachyura</taxon>
        <taxon>Portunoidea</taxon>
        <taxon>Portunidae</taxon>
        <taxon>Portuninae</taxon>
        <taxon>Portunus</taxon>
    </lineage>
</organism>
<protein>
    <submittedName>
        <fullName evidence="2">Uncharacterized protein</fullName>
    </submittedName>
</protein>
<evidence type="ECO:0000313" key="2">
    <source>
        <dbReference type="EMBL" id="MPC74386.1"/>
    </source>
</evidence>
<feature type="region of interest" description="Disordered" evidence="1">
    <location>
        <begin position="24"/>
        <end position="70"/>
    </location>
</feature>
<accession>A0A5B7HXD1</accession>
<proteinExistence type="predicted"/>
<reference evidence="2 3" key="1">
    <citation type="submission" date="2019-05" db="EMBL/GenBank/DDBJ databases">
        <title>Another draft genome of Portunus trituberculatus and its Hox gene families provides insights of decapod evolution.</title>
        <authorList>
            <person name="Jeong J.-H."/>
            <person name="Song I."/>
            <person name="Kim S."/>
            <person name="Choi T."/>
            <person name="Kim D."/>
            <person name="Ryu S."/>
            <person name="Kim W."/>
        </authorList>
    </citation>
    <scope>NUCLEOTIDE SEQUENCE [LARGE SCALE GENOMIC DNA]</scope>
    <source>
        <tissue evidence="2">Muscle</tissue>
    </source>
</reference>
<keyword evidence="3" id="KW-1185">Reference proteome</keyword>